<accession>A0A140DSU2</accession>
<protein>
    <submittedName>
        <fullName evidence="1">Uncharacterized protein</fullName>
    </submittedName>
</protein>
<dbReference type="KEGG" id="fro:AALO17_05850"/>
<proteinExistence type="predicted"/>
<sequence length="45" mass="5108">MPDRIPCIGMKGIYKSENALKNRGGGANFSVLRIKERRNDHGYPF</sequence>
<gene>
    <name evidence="1" type="ORF">AALO17_05850</name>
</gene>
<dbReference type="AlphaFoldDB" id="A0A140DSU2"/>
<name>A0A140DSU2_9FIRM</name>
<organism evidence="1 2">
    <name type="scientific">Faecalibaculum rodentium</name>
    <dbReference type="NCBI Taxonomy" id="1702221"/>
    <lineage>
        <taxon>Bacteria</taxon>
        <taxon>Bacillati</taxon>
        <taxon>Bacillota</taxon>
        <taxon>Erysipelotrichia</taxon>
        <taxon>Erysipelotrichales</taxon>
        <taxon>Erysipelotrichaceae</taxon>
        <taxon>Faecalibaculum</taxon>
    </lineage>
</organism>
<dbReference type="Proteomes" id="UP000069771">
    <property type="component" value="Chromosome"/>
</dbReference>
<keyword evidence="2" id="KW-1185">Reference proteome</keyword>
<dbReference type="EMBL" id="CP011391">
    <property type="protein sequence ID" value="AMK53719.1"/>
    <property type="molecule type" value="Genomic_DNA"/>
</dbReference>
<evidence type="ECO:0000313" key="1">
    <source>
        <dbReference type="EMBL" id="AMK53719.1"/>
    </source>
</evidence>
<evidence type="ECO:0000313" key="2">
    <source>
        <dbReference type="Proteomes" id="UP000069771"/>
    </source>
</evidence>
<dbReference type="STRING" id="1702221.AALO17_05850"/>
<reference evidence="1 2" key="1">
    <citation type="journal article" date="2016" name="Gut Pathog.">
        <title>Whole genome sequencing of "Faecalibaculum rodentium" ALO17, isolated from C57BL/6J laboratory mouse feces.</title>
        <authorList>
            <person name="Lim S."/>
            <person name="Chang D.H."/>
            <person name="Ahn S."/>
            <person name="Kim B.C."/>
        </authorList>
    </citation>
    <scope>NUCLEOTIDE SEQUENCE [LARGE SCALE GENOMIC DNA]</scope>
    <source>
        <strain evidence="1 2">Alo17</strain>
    </source>
</reference>